<dbReference type="Gene3D" id="3.40.50.12780">
    <property type="entry name" value="N-terminal domain of ligase-like"/>
    <property type="match status" value="1"/>
</dbReference>
<proteinExistence type="inferred from homology"/>
<reference evidence="5 6" key="1">
    <citation type="submission" date="2018-09" db="EMBL/GenBank/DDBJ databases">
        <title>Paenibacillus SK2017-BO5.</title>
        <authorList>
            <person name="Piskunova J.V."/>
            <person name="Dubiley S.A."/>
            <person name="Severinov K.V."/>
        </authorList>
    </citation>
    <scope>NUCLEOTIDE SEQUENCE [LARGE SCALE GENOMIC DNA]</scope>
    <source>
        <strain evidence="5 6">BO5</strain>
    </source>
</reference>
<evidence type="ECO:0000259" key="3">
    <source>
        <dbReference type="Pfam" id="PF00501"/>
    </source>
</evidence>
<dbReference type="PANTHER" id="PTHR43201:SF5">
    <property type="entry name" value="MEDIUM-CHAIN ACYL-COA LIGASE ACSF2, MITOCHONDRIAL"/>
    <property type="match status" value="1"/>
</dbReference>
<dbReference type="InterPro" id="IPR000873">
    <property type="entry name" value="AMP-dep_synth/lig_dom"/>
</dbReference>
<dbReference type="GO" id="GO:0031956">
    <property type="term" value="F:medium-chain fatty acid-CoA ligase activity"/>
    <property type="evidence" value="ECO:0007669"/>
    <property type="project" value="TreeGrafter"/>
</dbReference>
<dbReference type="InterPro" id="IPR025110">
    <property type="entry name" value="AMP-bd_C"/>
</dbReference>
<comment type="caution">
    <text evidence="5">The sequence shown here is derived from an EMBL/GenBank/DDBJ whole genome shotgun (WGS) entry which is preliminary data.</text>
</comment>
<dbReference type="AlphaFoldDB" id="A0A3A3GVA7"/>
<feature type="domain" description="AMP-dependent synthetase/ligase" evidence="3">
    <location>
        <begin position="107"/>
        <end position="310"/>
    </location>
</feature>
<dbReference type="EMBL" id="QYZD01000021">
    <property type="protein sequence ID" value="RJG21713.1"/>
    <property type="molecule type" value="Genomic_DNA"/>
</dbReference>
<dbReference type="SUPFAM" id="SSF56801">
    <property type="entry name" value="Acetyl-CoA synthetase-like"/>
    <property type="match status" value="1"/>
</dbReference>
<dbReference type="GO" id="GO:0006631">
    <property type="term" value="P:fatty acid metabolic process"/>
    <property type="evidence" value="ECO:0007669"/>
    <property type="project" value="TreeGrafter"/>
</dbReference>
<dbReference type="PANTHER" id="PTHR43201">
    <property type="entry name" value="ACYL-COA SYNTHETASE"/>
    <property type="match status" value="1"/>
</dbReference>
<evidence type="ECO:0000313" key="5">
    <source>
        <dbReference type="EMBL" id="RJG21713.1"/>
    </source>
</evidence>
<dbReference type="InterPro" id="IPR045851">
    <property type="entry name" value="AMP-bd_C_sf"/>
</dbReference>
<gene>
    <name evidence="5" type="ORF">DQX05_20075</name>
</gene>
<dbReference type="InterPro" id="IPR042099">
    <property type="entry name" value="ANL_N_sf"/>
</dbReference>
<evidence type="ECO:0000256" key="2">
    <source>
        <dbReference type="ARBA" id="ARBA00022598"/>
    </source>
</evidence>
<evidence type="ECO:0000259" key="4">
    <source>
        <dbReference type="Pfam" id="PF13193"/>
    </source>
</evidence>
<name>A0A3A3GVA7_PANTH</name>
<dbReference type="Proteomes" id="UP000266177">
    <property type="component" value="Unassembled WGS sequence"/>
</dbReference>
<dbReference type="Pfam" id="PF00501">
    <property type="entry name" value="AMP-binding"/>
    <property type="match status" value="1"/>
</dbReference>
<sequence length="459" mass="50943">MKNESLQIYIGTRHYSDQFQRLLESFIESLHREQVSARALVGLSVQDPLLFLAAYLGCRRIGAVPVLIGIHPDAQARLRELQLAYYCHEQEGALHLERLGFDAGASLPDDVAVIIRTTGSVSGIPKFVMWTEQGLQYQHRETVKRLTYTIHDRLCVCVPLWGAYGASVVNILEHHALTLILPESIRPASLIRLFKEMEVTLMEGASSLYSMLAEYFSKHPEAAREVERVRSWGCGGDILPVSLNRKWIAAVGLPLLDGYGLSEAGPNVALSAVNDYKLGSVGRPLDGTEIRIDGKGELLLRGPGIMKGYYPLDYDGEQPFTEDGWLRTGDLAAVDEDGYLTIQGRIKNIIVVKEMNVSPEHVEQTLRQCGGIRDAAVVGIPHTKGGSRLVALLLAEENGYSLDRVKRHAREHLELASRPSQYRVIEQFPMLPNGKINRPALRELAAKLFGEEVMTAPMS</sequence>
<feature type="domain" description="AMP-binding enzyme C-terminal" evidence="4">
    <location>
        <begin position="362"/>
        <end position="435"/>
    </location>
</feature>
<dbReference type="RefSeq" id="WP_119795283.1">
    <property type="nucleotide sequence ID" value="NZ_QYZD01000021.1"/>
</dbReference>
<dbReference type="CDD" id="cd04433">
    <property type="entry name" value="AFD_class_I"/>
    <property type="match status" value="1"/>
</dbReference>
<protein>
    <submittedName>
        <fullName evidence="5">Long-chain fatty acid--CoA ligase</fullName>
    </submittedName>
</protein>
<keyword evidence="2 5" id="KW-0436">Ligase</keyword>
<accession>A0A3A3GVA7</accession>
<evidence type="ECO:0000256" key="1">
    <source>
        <dbReference type="ARBA" id="ARBA00006432"/>
    </source>
</evidence>
<organism evidence="5 6">
    <name type="scientific">Paenibacillus thiaminolyticus</name>
    <name type="common">Bacillus thiaminolyticus</name>
    <dbReference type="NCBI Taxonomy" id="49283"/>
    <lineage>
        <taxon>Bacteria</taxon>
        <taxon>Bacillati</taxon>
        <taxon>Bacillota</taxon>
        <taxon>Bacilli</taxon>
        <taxon>Bacillales</taxon>
        <taxon>Paenibacillaceae</taxon>
        <taxon>Paenibacillus</taxon>
    </lineage>
</organism>
<dbReference type="Pfam" id="PF13193">
    <property type="entry name" value="AMP-binding_C"/>
    <property type="match status" value="1"/>
</dbReference>
<dbReference type="OrthoDB" id="9762242at2"/>
<evidence type="ECO:0000313" key="6">
    <source>
        <dbReference type="Proteomes" id="UP000266177"/>
    </source>
</evidence>
<dbReference type="Gene3D" id="3.30.300.30">
    <property type="match status" value="1"/>
</dbReference>
<comment type="similarity">
    <text evidence="1">Belongs to the ATP-dependent AMP-binding enzyme family.</text>
</comment>